<protein>
    <submittedName>
        <fullName evidence="2">Uncharacterized protein</fullName>
    </submittedName>
</protein>
<dbReference type="KEGG" id="salh:HMF8227_00101"/>
<keyword evidence="1" id="KW-1133">Transmembrane helix</keyword>
<feature type="transmembrane region" description="Helical" evidence="1">
    <location>
        <begin position="65"/>
        <end position="86"/>
    </location>
</feature>
<feature type="transmembrane region" description="Helical" evidence="1">
    <location>
        <begin position="92"/>
        <end position="113"/>
    </location>
</feature>
<dbReference type="AlphaFoldDB" id="A0A2S2DZ28"/>
<keyword evidence="3" id="KW-1185">Reference proteome</keyword>
<sequence length="171" mass="19420">MRRLYFLVDHLDNTEQISRDLHKAGISDWNFHVVSKDENGLHRRHIHSANIYQQNDMVHSGEQGFLIGLVIGAIALTALNMSNLGAQLPTAAYIFAFVVFCGFGAWCGGLYGMHKRNYHLRKYAHEIDNGKYLLMIDVHAKEAKNIETMMHEYHPEAEYAGDSTTLITPFA</sequence>
<organism evidence="2 3">
    <name type="scientific">Saliniradius amylolyticus</name>
    <dbReference type="NCBI Taxonomy" id="2183582"/>
    <lineage>
        <taxon>Bacteria</taxon>
        <taxon>Pseudomonadati</taxon>
        <taxon>Pseudomonadota</taxon>
        <taxon>Gammaproteobacteria</taxon>
        <taxon>Alteromonadales</taxon>
        <taxon>Alteromonadaceae</taxon>
        <taxon>Saliniradius</taxon>
    </lineage>
</organism>
<proteinExistence type="predicted"/>
<name>A0A2S2DZ28_9ALTE</name>
<evidence type="ECO:0000256" key="1">
    <source>
        <dbReference type="SAM" id="Phobius"/>
    </source>
</evidence>
<dbReference type="OrthoDB" id="5905880at2"/>
<evidence type="ECO:0000313" key="2">
    <source>
        <dbReference type="EMBL" id="AWL10609.1"/>
    </source>
</evidence>
<evidence type="ECO:0000313" key="3">
    <source>
        <dbReference type="Proteomes" id="UP000245728"/>
    </source>
</evidence>
<dbReference type="Proteomes" id="UP000245728">
    <property type="component" value="Chromosome"/>
</dbReference>
<accession>A0A2S2DZ28</accession>
<gene>
    <name evidence="2" type="ORF">HMF8227_00101</name>
</gene>
<dbReference type="EMBL" id="CP029347">
    <property type="protein sequence ID" value="AWL10609.1"/>
    <property type="molecule type" value="Genomic_DNA"/>
</dbReference>
<reference evidence="2 3" key="1">
    <citation type="submission" date="2018-05" db="EMBL/GenBank/DDBJ databases">
        <title>Salinimonas sp. HMF8227 Genome sequencing and assembly.</title>
        <authorList>
            <person name="Kang H."/>
            <person name="Kang J."/>
            <person name="Cha I."/>
            <person name="Kim H."/>
            <person name="Joh K."/>
        </authorList>
    </citation>
    <scope>NUCLEOTIDE SEQUENCE [LARGE SCALE GENOMIC DNA]</scope>
    <source>
        <strain evidence="2 3">HMF8227</strain>
    </source>
</reference>
<keyword evidence="1" id="KW-0812">Transmembrane</keyword>
<keyword evidence="1" id="KW-0472">Membrane</keyword>